<evidence type="ECO:0008006" key="4">
    <source>
        <dbReference type="Google" id="ProtNLM"/>
    </source>
</evidence>
<sequence length="236" mass="26073">MVKKMVVVVTMMMMVMVVASDSDTNDVFDPCSDSKVQRGDGFTFGLVFSSKESFFFNQTQFSPCDSRLSLSGSNAQVSVFRPKVDEVSLLSINSTTFNPVMSGGYMVAFAGRKYAARSPPLFAADNTHIITSFTLVLEFKRGTLENFYWKKFGCGSCSKDSVCLNKTDCAVPSSKCKSNGGSSDCNLTIQLTFSGTDENYAVLNSWYEVKKLRQHSLVKLFSDIHDSITGQHDNPY</sequence>
<gene>
    <name evidence="2" type="ORF">FNV43_RR22765</name>
</gene>
<keyword evidence="3" id="KW-1185">Reference proteome</keyword>
<dbReference type="GO" id="GO:0046872">
    <property type="term" value="F:metal ion binding"/>
    <property type="evidence" value="ECO:0007669"/>
    <property type="project" value="InterPro"/>
</dbReference>
<dbReference type="AlphaFoldDB" id="A0A8K0DWS8"/>
<name>A0A8K0DWS8_9ROSA</name>
<dbReference type="Proteomes" id="UP000796880">
    <property type="component" value="Unassembled WGS sequence"/>
</dbReference>
<dbReference type="OrthoDB" id="1885051at2759"/>
<keyword evidence="1" id="KW-0732">Signal</keyword>
<dbReference type="PANTHER" id="PTHR21454:SF44">
    <property type="entry name" value="EXPP1 PROTEIN"/>
    <property type="match status" value="1"/>
</dbReference>
<evidence type="ECO:0000256" key="1">
    <source>
        <dbReference type="SAM" id="SignalP"/>
    </source>
</evidence>
<dbReference type="GO" id="GO:0005829">
    <property type="term" value="C:cytosol"/>
    <property type="evidence" value="ECO:0007669"/>
    <property type="project" value="TreeGrafter"/>
</dbReference>
<feature type="signal peptide" evidence="1">
    <location>
        <begin position="1"/>
        <end position="20"/>
    </location>
</feature>
<organism evidence="2 3">
    <name type="scientific">Rhamnella rubrinervis</name>
    <dbReference type="NCBI Taxonomy" id="2594499"/>
    <lineage>
        <taxon>Eukaryota</taxon>
        <taxon>Viridiplantae</taxon>
        <taxon>Streptophyta</taxon>
        <taxon>Embryophyta</taxon>
        <taxon>Tracheophyta</taxon>
        <taxon>Spermatophyta</taxon>
        <taxon>Magnoliopsida</taxon>
        <taxon>eudicotyledons</taxon>
        <taxon>Gunneridae</taxon>
        <taxon>Pentapetalae</taxon>
        <taxon>rosids</taxon>
        <taxon>fabids</taxon>
        <taxon>Rosales</taxon>
        <taxon>Rhamnaceae</taxon>
        <taxon>rhamnoid group</taxon>
        <taxon>Rhamneae</taxon>
        <taxon>Rhamnella</taxon>
    </lineage>
</organism>
<protein>
    <recommendedName>
        <fullName evidence="4">Expp1 protein</fullName>
    </recommendedName>
</protein>
<dbReference type="InterPro" id="IPR044248">
    <property type="entry name" value="DPH3/4-like"/>
</dbReference>
<accession>A0A8K0DWS8</accession>
<dbReference type="PANTHER" id="PTHR21454">
    <property type="entry name" value="DPH3 HOMOLOG-RELATED"/>
    <property type="match status" value="1"/>
</dbReference>
<feature type="chain" id="PRO_5035465691" description="Expp1 protein" evidence="1">
    <location>
        <begin position="21"/>
        <end position="236"/>
    </location>
</feature>
<reference evidence="2" key="1">
    <citation type="submission" date="2020-03" db="EMBL/GenBank/DDBJ databases">
        <title>A high-quality chromosome-level genome assembly of a woody plant with both climbing and erect habits, Rhamnella rubrinervis.</title>
        <authorList>
            <person name="Lu Z."/>
            <person name="Yang Y."/>
            <person name="Zhu X."/>
            <person name="Sun Y."/>
        </authorList>
    </citation>
    <scope>NUCLEOTIDE SEQUENCE</scope>
    <source>
        <strain evidence="2">BYM</strain>
        <tissue evidence="2">Leaf</tissue>
    </source>
</reference>
<evidence type="ECO:0000313" key="3">
    <source>
        <dbReference type="Proteomes" id="UP000796880"/>
    </source>
</evidence>
<proteinExistence type="predicted"/>
<dbReference type="GO" id="GO:0017183">
    <property type="term" value="P:protein histidyl modification to diphthamide"/>
    <property type="evidence" value="ECO:0007669"/>
    <property type="project" value="InterPro"/>
</dbReference>
<dbReference type="EMBL" id="VOIH02000010">
    <property type="protein sequence ID" value="KAF3435674.1"/>
    <property type="molecule type" value="Genomic_DNA"/>
</dbReference>
<comment type="caution">
    <text evidence="2">The sequence shown here is derived from an EMBL/GenBank/DDBJ whole genome shotgun (WGS) entry which is preliminary data.</text>
</comment>
<evidence type="ECO:0000313" key="2">
    <source>
        <dbReference type="EMBL" id="KAF3435674.1"/>
    </source>
</evidence>